<dbReference type="Proteomes" id="UP000664658">
    <property type="component" value="Unassembled WGS sequence"/>
</dbReference>
<sequence>INGQPKRCAHPAEGQRKPWAIELPALARFAHTQVQKHLGSKLCEASIAHPLNKILPPDGQVFLGNSLIVRLIAALGTLPENYPTYSNRGASGIDGLISTAPGVAKAGGKPTLAIVGDTSALYDLNSMALPRNLGVPLVLIVINNNGGAIFD</sequence>
<evidence type="ECO:0000313" key="4">
    <source>
        <dbReference type="Proteomes" id="UP000664658"/>
    </source>
</evidence>
<dbReference type="Pfam" id="PF16582">
    <property type="entry name" value="TPP_enzyme_M_2"/>
    <property type="match status" value="1"/>
</dbReference>
<dbReference type="InterPro" id="IPR032264">
    <property type="entry name" value="MenD_middle"/>
</dbReference>
<dbReference type="GO" id="GO:0009234">
    <property type="term" value="P:menaquinone biosynthetic process"/>
    <property type="evidence" value="ECO:0007669"/>
    <property type="project" value="UniProtKB-KW"/>
</dbReference>
<evidence type="ECO:0000256" key="1">
    <source>
        <dbReference type="ARBA" id="ARBA00022428"/>
    </source>
</evidence>
<dbReference type="Gene3D" id="3.40.50.970">
    <property type="match status" value="1"/>
</dbReference>
<name>A0A8I1W9B1_PLESH</name>
<feature type="domain" description="Menaquinone biosynthesis protein MenD middle" evidence="2">
    <location>
        <begin position="9"/>
        <end position="63"/>
    </location>
</feature>
<dbReference type="PANTHER" id="PTHR42916">
    <property type="entry name" value="2-SUCCINYL-5-ENOLPYRUVYL-6-HYDROXY-3-CYCLOHEXENE-1-CARBOXYLATE SYNTHASE"/>
    <property type="match status" value="1"/>
</dbReference>
<dbReference type="PANTHER" id="PTHR42916:SF1">
    <property type="entry name" value="PROTEIN PHYLLO, CHLOROPLASTIC"/>
    <property type="match status" value="1"/>
</dbReference>
<feature type="non-terminal residue" evidence="3">
    <location>
        <position position="151"/>
    </location>
</feature>
<dbReference type="AlphaFoldDB" id="A0A8I1W9B1"/>
<reference evidence="3" key="1">
    <citation type="submission" date="2021-03" db="EMBL/GenBank/DDBJ databases">
        <title>Plesiomonas shigelloides zfcc0051, isolated from zebrafish feces.</title>
        <authorList>
            <person name="Vanderhoek Z."/>
            <person name="Gaulke C."/>
        </authorList>
    </citation>
    <scope>NUCLEOTIDE SEQUENCE</scope>
    <source>
        <strain evidence="3">Zfcc0051</strain>
    </source>
</reference>
<accession>A0A8I1W9B1</accession>
<evidence type="ECO:0000313" key="3">
    <source>
        <dbReference type="EMBL" id="MBO1110078.1"/>
    </source>
</evidence>
<proteinExistence type="predicted"/>
<feature type="non-terminal residue" evidence="3">
    <location>
        <position position="1"/>
    </location>
</feature>
<dbReference type="SUPFAM" id="SSF52518">
    <property type="entry name" value="Thiamin diphosphate-binding fold (THDP-binding)"/>
    <property type="match status" value="1"/>
</dbReference>
<protein>
    <submittedName>
        <fullName evidence="3">2-succinyl-5-enolpyruvyl-6-hydroxy-3-cyclohexene-1-carboxylate synthase</fullName>
    </submittedName>
</protein>
<comment type="caution">
    <text evidence="3">The sequence shown here is derived from an EMBL/GenBank/DDBJ whole genome shotgun (WGS) entry which is preliminary data.</text>
</comment>
<evidence type="ECO:0000259" key="2">
    <source>
        <dbReference type="Pfam" id="PF16582"/>
    </source>
</evidence>
<dbReference type="InterPro" id="IPR029061">
    <property type="entry name" value="THDP-binding"/>
</dbReference>
<keyword evidence="1" id="KW-0474">Menaquinone biosynthesis</keyword>
<gene>
    <name evidence="3" type="ORF">J2R62_18330</name>
</gene>
<dbReference type="EMBL" id="JAFNAA010000282">
    <property type="protein sequence ID" value="MBO1110078.1"/>
    <property type="molecule type" value="Genomic_DNA"/>
</dbReference>
<organism evidence="3 4">
    <name type="scientific">Plesiomonas shigelloides</name>
    <name type="common">Aeromonas shigelloides</name>
    <dbReference type="NCBI Taxonomy" id="703"/>
    <lineage>
        <taxon>Bacteria</taxon>
        <taxon>Pseudomonadati</taxon>
        <taxon>Pseudomonadota</taxon>
        <taxon>Gammaproteobacteria</taxon>
        <taxon>Enterobacterales</taxon>
        <taxon>Enterobacteriaceae</taxon>
        <taxon>Plesiomonas</taxon>
    </lineage>
</organism>